<dbReference type="GeneID" id="63837275"/>
<dbReference type="SUPFAM" id="SSF55729">
    <property type="entry name" value="Acyl-CoA N-acyltransferases (Nat)"/>
    <property type="match status" value="1"/>
</dbReference>
<dbReference type="PANTHER" id="PTHR42791">
    <property type="entry name" value="GNAT FAMILY ACETYLTRANSFERASE"/>
    <property type="match status" value="1"/>
</dbReference>
<name>A0A9P4YD27_CRYP1</name>
<dbReference type="InterPro" id="IPR000182">
    <property type="entry name" value="GNAT_dom"/>
</dbReference>
<dbReference type="Proteomes" id="UP000803844">
    <property type="component" value="Unassembled WGS sequence"/>
</dbReference>
<dbReference type="Pfam" id="PF13673">
    <property type="entry name" value="Acetyltransf_10"/>
    <property type="match status" value="1"/>
</dbReference>
<dbReference type="PROSITE" id="PS51186">
    <property type="entry name" value="GNAT"/>
    <property type="match status" value="1"/>
</dbReference>
<accession>A0A9P4YD27</accession>
<dbReference type="RefSeq" id="XP_040782094.1">
    <property type="nucleotide sequence ID" value="XM_040920146.1"/>
</dbReference>
<gene>
    <name evidence="2" type="ORF">M406DRAFT_32690</name>
</gene>
<evidence type="ECO:0000313" key="3">
    <source>
        <dbReference type="Proteomes" id="UP000803844"/>
    </source>
</evidence>
<evidence type="ECO:0000313" key="2">
    <source>
        <dbReference type="EMBL" id="KAF3771133.1"/>
    </source>
</evidence>
<dbReference type="PANTHER" id="PTHR42791:SF2">
    <property type="entry name" value="N-ACETYLTRANSFERASE DOMAIN-CONTAINING PROTEIN"/>
    <property type="match status" value="1"/>
</dbReference>
<dbReference type="InterPro" id="IPR016181">
    <property type="entry name" value="Acyl_CoA_acyltransferase"/>
</dbReference>
<reference evidence="2" key="1">
    <citation type="journal article" date="2020" name="Phytopathology">
        <title>Genome sequence of the chestnut blight fungus Cryphonectria parasitica EP155: A fundamental resource for an archetypical invasive plant pathogen.</title>
        <authorList>
            <person name="Crouch J.A."/>
            <person name="Dawe A."/>
            <person name="Aerts A."/>
            <person name="Barry K."/>
            <person name="Churchill A.C.L."/>
            <person name="Grimwood J."/>
            <person name="Hillman B."/>
            <person name="Milgroom M.G."/>
            <person name="Pangilinan J."/>
            <person name="Smith M."/>
            <person name="Salamov A."/>
            <person name="Schmutz J."/>
            <person name="Yadav J."/>
            <person name="Grigoriev I.V."/>
            <person name="Nuss D."/>
        </authorList>
    </citation>
    <scope>NUCLEOTIDE SEQUENCE</scope>
    <source>
        <strain evidence="2">EP155</strain>
    </source>
</reference>
<dbReference type="Gene3D" id="3.40.630.30">
    <property type="match status" value="1"/>
</dbReference>
<organism evidence="2 3">
    <name type="scientific">Cryphonectria parasitica (strain ATCC 38755 / EP155)</name>
    <dbReference type="NCBI Taxonomy" id="660469"/>
    <lineage>
        <taxon>Eukaryota</taxon>
        <taxon>Fungi</taxon>
        <taxon>Dikarya</taxon>
        <taxon>Ascomycota</taxon>
        <taxon>Pezizomycotina</taxon>
        <taxon>Sordariomycetes</taxon>
        <taxon>Sordariomycetidae</taxon>
        <taxon>Diaporthales</taxon>
        <taxon>Cryphonectriaceae</taxon>
        <taxon>Cryphonectria-Endothia species complex</taxon>
        <taxon>Cryphonectria</taxon>
    </lineage>
</organism>
<evidence type="ECO:0000259" key="1">
    <source>
        <dbReference type="PROSITE" id="PS51186"/>
    </source>
</evidence>
<comment type="caution">
    <text evidence="2">The sequence shown here is derived from an EMBL/GenBank/DDBJ whole genome shotgun (WGS) entry which is preliminary data.</text>
</comment>
<dbReference type="AlphaFoldDB" id="A0A9P4YD27"/>
<keyword evidence="3" id="KW-1185">Reference proteome</keyword>
<dbReference type="EMBL" id="MU032344">
    <property type="protein sequence ID" value="KAF3771133.1"/>
    <property type="molecule type" value="Genomic_DNA"/>
</dbReference>
<dbReference type="GO" id="GO:0016747">
    <property type="term" value="F:acyltransferase activity, transferring groups other than amino-acyl groups"/>
    <property type="evidence" value="ECO:0007669"/>
    <property type="project" value="InterPro"/>
</dbReference>
<proteinExistence type="predicted"/>
<sequence>MPLKLHLRPATPADVPRMIEIFIAAFSPGPWSALLFPPNQRTRPGQADETEWRVRVFRAQLEKPGHHHVLAVQQQGEQDSKQEVVVGWANWLDTARDTTVGMTPEEKRADLEKTWGSASPPGLDRTAWEEMGRQGEVVNEMAREALGVERLKESLELRYLMIDPIHQRKGAGRLLMQEYLDSAATEEKDVWLRATADGRPLYLSLGFKEVGQGLVMGNLHFAMVKRAAGGGGRDGVS</sequence>
<dbReference type="OrthoDB" id="2115692at2759"/>
<protein>
    <recommendedName>
        <fullName evidence="1">N-acetyltransferase domain-containing protein</fullName>
    </recommendedName>
</protein>
<feature type="domain" description="N-acetyltransferase" evidence="1">
    <location>
        <begin position="97"/>
        <end position="228"/>
    </location>
</feature>
<dbReference type="InterPro" id="IPR052523">
    <property type="entry name" value="Trichothecene_AcTrans"/>
</dbReference>